<feature type="compositionally biased region" description="Low complexity" evidence="1">
    <location>
        <begin position="727"/>
        <end position="746"/>
    </location>
</feature>
<feature type="compositionally biased region" description="Basic and acidic residues" evidence="1">
    <location>
        <begin position="30"/>
        <end position="41"/>
    </location>
</feature>
<dbReference type="InterPro" id="IPR024527">
    <property type="entry name" value="Eisosome1"/>
</dbReference>
<dbReference type="PANTHER" id="PTHR28298:SF1">
    <property type="entry name" value="EISOSOME PROTEIN 1"/>
    <property type="match status" value="1"/>
</dbReference>
<organism evidence="2 3">
    <name type="scientific">Saccharata proteae CBS 121410</name>
    <dbReference type="NCBI Taxonomy" id="1314787"/>
    <lineage>
        <taxon>Eukaryota</taxon>
        <taxon>Fungi</taxon>
        <taxon>Dikarya</taxon>
        <taxon>Ascomycota</taxon>
        <taxon>Pezizomycotina</taxon>
        <taxon>Dothideomycetes</taxon>
        <taxon>Dothideomycetes incertae sedis</taxon>
        <taxon>Botryosphaeriales</taxon>
        <taxon>Saccharataceae</taxon>
        <taxon>Saccharata</taxon>
    </lineage>
</organism>
<proteinExistence type="predicted"/>
<sequence>MATTSQAGPPKEPNPDPSATPTQLPCPDPSAHHVKDKRLQDHASTAALYATHPERAPKVNPLGPDGKLSSASAAQSLKYAKPHELPSHPIVGIDTANSAGSAALLAHGNKTKIEWWKPDGTSDSAAKAALIAKDYKMAPMWQPELSAAGSKAALLAHRDGGKLDLWMPEASAEGNSAAGIALRNKTLSPQLDYGYTSTGKKNALTAATGAMAGGRKRAGSTPAPAVPDYPDAANSAHNSLNAATVAHQPSMRASNHPNRMSSAALESARITHAGANVPREMYGAAPPVALEVEEKRRQDALRASAISMAKKMYDTQQTHINAAAAGPSDGQTGARTAHARQPSTASTVDVKQQAMQYISLQEQAQKLAAERLAKLDPDEAAVFRSYYGYGDKTHRSRLSVRRNRGRASSEGRDAVDSDDEEHSRRIRSQMSQFNNQLAAVDARKRQKDRESLLAAAERKVHAQMHTMDERVFMETGKVSPAMMEEWEARARAKAAEDSEARLANHGKIHVGGGKFLDQSEIDAIAQARMQPTLDEIAEKAALQRARDEELRLDAEEKKRVANVEKERDADLKAETKRQKSEEKAAEKARKAEEKAAHKTEKEAEKSRREEEKRLSKQEKRRSRGAAPLPTTKDTATTLHDGSGAGASPTSPSQKESGFKSLFSRLKRRSRAGSDLSTGSAASGTEKEKEGERRGRHSFLGRRSGESQSEGAGLEAGKAESRAGVGGAPTTTTTTTTSGHTTSGAPPQTTQRGRSPSISSLSDSGEEPMTTTTTAAEAQARGRPRAHRRTSAVSSEDEDEGEDAFEEARDGFDEGGLERPPGFAARETGETGETGSPVRSTRFKEGF</sequence>
<dbReference type="Pfam" id="PF12757">
    <property type="entry name" value="Eisosome1"/>
    <property type="match status" value="1"/>
</dbReference>
<feature type="region of interest" description="Disordered" evidence="1">
    <location>
        <begin position="325"/>
        <end position="348"/>
    </location>
</feature>
<feature type="compositionally biased region" description="Acidic residues" evidence="1">
    <location>
        <begin position="794"/>
        <end position="804"/>
    </location>
</feature>
<feature type="compositionally biased region" description="Low complexity" evidence="1">
    <location>
        <begin position="769"/>
        <end position="778"/>
    </location>
</feature>
<feature type="compositionally biased region" description="Basic residues" evidence="1">
    <location>
        <begin position="396"/>
        <end position="405"/>
    </location>
</feature>
<gene>
    <name evidence="2" type="ORF">K490DRAFT_49881</name>
</gene>
<feature type="compositionally biased region" description="Pro residues" evidence="1">
    <location>
        <begin position="10"/>
        <end position="28"/>
    </location>
</feature>
<dbReference type="AlphaFoldDB" id="A0A9P4HQI9"/>
<feature type="compositionally biased region" description="Polar residues" evidence="1">
    <location>
        <begin position="747"/>
        <end position="762"/>
    </location>
</feature>
<feature type="region of interest" description="Disordered" evidence="1">
    <location>
        <begin position="560"/>
        <end position="846"/>
    </location>
</feature>
<name>A0A9P4HQI9_9PEZI</name>
<evidence type="ECO:0008006" key="4">
    <source>
        <dbReference type="Google" id="ProtNLM"/>
    </source>
</evidence>
<dbReference type="PANTHER" id="PTHR28298">
    <property type="entry name" value="EISOSOME PROTEIN 1"/>
    <property type="match status" value="1"/>
</dbReference>
<keyword evidence="3" id="KW-1185">Reference proteome</keyword>
<dbReference type="EMBL" id="ML978745">
    <property type="protein sequence ID" value="KAF2084139.1"/>
    <property type="molecule type" value="Genomic_DNA"/>
</dbReference>
<protein>
    <recommendedName>
        <fullName evidence="4">Eisosome protein 1</fullName>
    </recommendedName>
</protein>
<evidence type="ECO:0000313" key="3">
    <source>
        <dbReference type="Proteomes" id="UP000799776"/>
    </source>
</evidence>
<evidence type="ECO:0000256" key="1">
    <source>
        <dbReference type="SAM" id="MobiDB-lite"/>
    </source>
</evidence>
<feature type="compositionally biased region" description="Low complexity" evidence="1">
    <location>
        <begin position="645"/>
        <end position="663"/>
    </location>
</feature>
<dbReference type="Proteomes" id="UP000799776">
    <property type="component" value="Unassembled WGS sequence"/>
</dbReference>
<feature type="compositionally biased region" description="Basic and acidic residues" evidence="1">
    <location>
        <begin position="560"/>
        <end position="617"/>
    </location>
</feature>
<dbReference type="GO" id="GO:0070941">
    <property type="term" value="P:eisosome assembly"/>
    <property type="evidence" value="ECO:0007669"/>
    <property type="project" value="TreeGrafter"/>
</dbReference>
<feature type="region of interest" description="Disordered" evidence="1">
    <location>
        <begin position="1"/>
        <end position="72"/>
    </location>
</feature>
<evidence type="ECO:0000313" key="2">
    <source>
        <dbReference type="EMBL" id="KAF2084139.1"/>
    </source>
</evidence>
<accession>A0A9P4HQI9</accession>
<feature type="region of interest" description="Disordered" evidence="1">
    <location>
        <begin position="396"/>
        <end position="430"/>
    </location>
</feature>
<comment type="caution">
    <text evidence="2">The sequence shown here is derived from an EMBL/GenBank/DDBJ whole genome shotgun (WGS) entry which is preliminary data.</text>
</comment>
<dbReference type="OrthoDB" id="4070583at2759"/>
<reference evidence="2" key="1">
    <citation type="journal article" date="2020" name="Stud. Mycol.">
        <title>101 Dothideomycetes genomes: a test case for predicting lifestyles and emergence of pathogens.</title>
        <authorList>
            <person name="Haridas S."/>
            <person name="Albert R."/>
            <person name="Binder M."/>
            <person name="Bloem J."/>
            <person name="Labutti K."/>
            <person name="Salamov A."/>
            <person name="Andreopoulos B."/>
            <person name="Baker S."/>
            <person name="Barry K."/>
            <person name="Bills G."/>
            <person name="Bluhm B."/>
            <person name="Cannon C."/>
            <person name="Castanera R."/>
            <person name="Culley D."/>
            <person name="Daum C."/>
            <person name="Ezra D."/>
            <person name="Gonzalez J."/>
            <person name="Henrissat B."/>
            <person name="Kuo A."/>
            <person name="Liang C."/>
            <person name="Lipzen A."/>
            <person name="Lutzoni F."/>
            <person name="Magnuson J."/>
            <person name="Mondo S."/>
            <person name="Nolan M."/>
            <person name="Ohm R."/>
            <person name="Pangilinan J."/>
            <person name="Park H.-J."/>
            <person name="Ramirez L."/>
            <person name="Alfaro M."/>
            <person name="Sun H."/>
            <person name="Tritt A."/>
            <person name="Yoshinaga Y."/>
            <person name="Zwiers L.-H."/>
            <person name="Turgeon B."/>
            <person name="Goodwin S."/>
            <person name="Spatafora J."/>
            <person name="Crous P."/>
            <person name="Grigoriev I."/>
        </authorList>
    </citation>
    <scope>NUCLEOTIDE SEQUENCE</scope>
    <source>
        <strain evidence="2">CBS 121410</strain>
    </source>
</reference>